<gene>
    <name evidence="1" type="ORF">U0070_012457</name>
</gene>
<comment type="caution">
    <text evidence="1">The sequence shown here is derived from an EMBL/GenBank/DDBJ whole genome shotgun (WGS) entry which is preliminary data.</text>
</comment>
<evidence type="ECO:0000313" key="1">
    <source>
        <dbReference type="EMBL" id="KAK7803990.1"/>
    </source>
</evidence>
<dbReference type="Proteomes" id="UP001488838">
    <property type="component" value="Unassembled WGS sequence"/>
</dbReference>
<sequence>GCVKRKLKISFPATRLTEVGDELRLTVFKEKCMATELAADALGKGLNKGQKPRSKAAKIQDLAPPCVLQHKHRQIALKNQHTNKNNFNPREWRKQKKTSRVILASQLNTGPVAGTGCPDAGPVAGTGCPDAGMVAGTGCPDAGRIWQSIDSLRAGTEVFVWVFQVGMETQPYWGALGFET</sequence>
<reference evidence="1 2" key="1">
    <citation type="journal article" date="2023" name="bioRxiv">
        <title>Conserved and derived expression patterns and positive selection on dental genes reveal complex evolutionary context of ever-growing rodent molars.</title>
        <authorList>
            <person name="Calamari Z.T."/>
            <person name="Song A."/>
            <person name="Cohen E."/>
            <person name="Akter M."/>
            <person name="Roy R.D."/>
            <person name="Hallikas O."/>
            <person name="Christensen M.M."/>
            <person name="Li P."/>
            <person name="Marangoni P."/>
            <person name="Jernvall J."/>
            <person name="Klein O.D."/>
        </authorList>
    </citation>
    <scope>NUCLEOTIDE SEQUENCE [LARGE SCALE GENOMIC DNA]</scope>
    <source>
        <strain evidence="1">V071</strain>
    </source>
</reference>
<proteinExistence type="predicted"/>
<dbReference type="Gene3D" id="1.20.5.2650">
    <property type="match status" value="1"/>
</dbReference>
<organism evidence="1 2">
    <name type="scientific">Myodes glareolus</name>
    <name type="common">Bank vole</name>
    <name type="synonym">Clethrionomys glareolus</name>
    <dbReference type="NCBI Taxonomy" id="447135"/>
    <lineage>
        <taxon>Eukaryota</taxon>
        <taxon>Metazoa</taxon>
        <taxon>Chordata</taxon>
        <taxon>Craniata</taxon>
        <taxon>Vertebrata</taxon>
        <taxon>Euteleostomi</taxon>
        <taxon>Mammalia</taxon>
        <taxon>Eutheria</taxon>
        <taxon>Euarchontoglires</taxon>
        <taxon>Glires</taxon>
        <taxon>Rodentia</taxon>
        <taxon>Myomorpha</taxon>
        <taxon>Muroidea</taxon>
        <taxon>Cricetidae</taxon>
        <taxon>Arvicolinae</taxon>
        <taxon>Myodes</taxon>
    </lineage>
</organism>
<keyword evidence="2" id="KW-1185">Reference proteome</keyword>
<evidence type="ECO:0000313" key="2">
    <source>
        <dbReference type="Proteomes" id="UP001488838"/>
    </source>
</evidence>
<name>A0AAW0HPQ2_MYOGA</name>
<accession>A0AAW0HPQ2</accession>
<protein>
    <submittedName>
        <fullName evidence="1">Uncharacterized protein</fullName>
    </submittedName>
</protein>
<dbReference type="EMBL" id="JBBHLL010000397">
    <property type="protein sequence ID" value="KAK7803990.1"/>
    <property type="molecule type" value="Genomic_DNA"/>
</dbReference>
<dbReference type="AlphaFoldDB" id="A0AAW0HPQ2"/>
<feature type="non-terminal residue" evidence="1">
    <location>
        <position position="1"/>
    </location>
</feature>